<dbReference type="AlphaFoldDB" id="A0AAV4VU55"/>
<proteinExistence type="predicted"/>
<reference evidence="1 2" key="1">
    <citation type="submission" date="2021-06" db="EMBL/GenBank/DDBJ databases">
        <title>Caerostris extrusa draft genome.</title>
        <authorList>
            <person name="Kono N."/>
            <person name="Arakawa K."/>
        </authorList>
    </citation>
    <scope>NUCLEOTIDE SEQUENCE [LARGE SCALE GENOMIC DNA]</scope>
</reference>
<keyword evidence="2" id="KW-1185">Reference proteome</keyword>
<protein>
    <submittedName>
        <fullName evidence="1">Uncharacterized protein</fullName>
    </submittedName>
</protein>
<evidence type="ECO:0000313" key="2">
    <source>
        <dbReference type="Proteomes" id="UP001054945"/>
    </source>
</evidence>
<gene>
    <name evidence="1" type="ORF">CEXT_649451</name>
</gene>
<comment type="caution">
    <text evidence="1">The sequence shown here is derived from an EMBL/GenBank/DDBJ whole genome shotgun (WGS) entry which is preliminary data.</text>
</comment>
<evidence type="ECO:0000313" key="1">
    <source>
        <dbReference type="EMBL" id="GIY73479.1"/>
    </source>
</evidence>
<sequence>MALKCMCPPYQGTELKCSQMKAPESLKGSIGNRESTSVDIVVIPWVLFTVIADCGDSEFSSVNRDDYTTDKFKRMSVSRRSEPCIFLTAVHQRLFRAE</sequence>
<dbReference type="EMBL" id="BPLR01015085">
    <property type="protein sequence ID" value="GIY73479.1"/>
    <property type="molecule type" value="Genomic_DNA"/>
</dbReference>
<organism evidence="1 2">
    <name type="scientific">Caerostris extrusa</name>
    <name type="common">Bark spider</name>
    <name type="synonym">Caerostris bankana</name>
    <dbReference type="NCBI Taxonomy" id="172846"/>
    <lineage>
        <taxon>Eukaryota</taxon>
        <taxon>Metazoa</taxon>
        <taxon>Ecdysozoa</taxon>
        <taxon>Arthropoda</taxon>
        <taxon>Chelicerata</taxon>
        <taxon>Arachnida</taxon>
        <taxon>Araneae</taxon>
        <taxon>Araneomorphae</taxon>
        <taxon>Entelegynae</taxon>
        <taxon>Araneoidea</taxon>
        <taxon>Araneidae</taxon>
        <taxon>Caerostris</taxon>
    </lineage>
</organism>
<accession>A0AAV4VU55</accession>
<name>A0AAV4VU55_CAEEX</name>
<dbReference type="Proteomes" id="UP001054945">
    <property type="component" value="Unassembled WGS sequence"/>
</dbReference>